<dbReference type="KEGG" id="cpe:CPE0071"/>
<dbReference type="FunFam" id="3.30.870.10:FF:000014">
    <property type="entry name" value="Cardiolipin synthase"/>
    <property type="match status" value="1"/>
</dbReference>
<dbReference type="GO" id="GO:0005886">
    <property type="term" value="C:plasma membrane"/>
    <property type="evidence" value="ECO:0007669"/>
    <property type="project" value="UniProtKB-SubCell"/>
</dbReference>
<keyword evidence="4 12" id="KW-0808">Transferase</keyword>
<comment type="catalytic activity">
    <reaction evidence="12">
        <text>2 a 1,2-diacyl-sn-glycero-3-phospho-(1'-sn-glycerol) = a cardiolipin + glycerol</text>
        <dbReference type="Rhea" id="RHEA:31451"/>
        <dbReference type="ChEBI" id="CHEBI:17754"/>
        <dbReference type="ChEBI" id="CHEBI:62237"/>
        <dbReference type="ChEBI" id="CHEBI:64716"/>
    </reaction>
</comment>
<evidence type="ECO:0000256" key="12">
    <source>
        <dbReference type="HAMAP-Rule" id="MF_01916"/>
    </source>
</evidence>
<proteinExistence type="inferred from homology"/>
<reference evidence="15 16" key="1">
    <citation type="journal article" date="2002" name="Proc. Natl. Acad. Sci. U.S.A.">
        <title>Complete genome sequence of Clostridium perfringens, an anaerobic flesh-eater.</title>
        <authorList>
            <person name="Shimizu T."/>
            <person name="Ohtani K."/>
            <person name="Hirakawa H."/>
            <person name="Ohshima K."/>
            <person name="Yamashita A."/>
            <person name="Shiba T."/>
            <person name="Ogasawara N."/>
            <person name="Hattori M."/>
            <person name="Kuhara S."/>
            <person name="Hayashi H."/>
        </authorList>
    </citation>
    <scope>NUCLEOTIDE SEQUENCE [LARGE SCALE GENOMIC DNA]</scope>
    <source>
        <strain evidence="16">13 / Type A</strain>
    </source>
</reference>
<evidence type="ECO:0000256" key="4">
    <source>
        <dbReference type="ARBA" id="ARBA00022679"/>
    </source>
</evidence>
<keyword evidence="10 12" id="KW-0594">Phospholipid biosynthesis</keyword>
<dbReference type="InterPro" id="IPR001736">
    <property type="entry name" value="PLipase_D/transphosphatidylase"/>
</dbReference>
<gene>
    <name evidence="15" type="primary">clsA</name>
</gene>
<keyword evidence="6" id="KW-0677">Repeat</keyword>
<accession>Q8XP94</accession>
<keyword evidence="11 12" id="KW-1208">Phospholipid metabolism</keyword>
<dbReference type="Pfam" id="PF13396">
    <property type="entry name" value="PLDc_N"/>
    <property type="match status" value="1"/>
</dbReference>
<evidence type="ECO:0000256" key="1">
    <source>
        <dbReference type="ARBA" id="ARBA00004651"/>
    </source>
</evidence>
<evidence type="ECO:0000256" key="8">
    <source>
        <dbReference type="ARBA" id="ARBA00023098"/>
    </source>
</evidence>
<dbReference type="EC" id="2.7.8.-" evidence="12 13"/>
<comment type="function">
    <text evidence="12">Catalyzes the reversible phosphatidyl group transfer from one phosphatidylglycerol molecule to another to form cardiolipin (CL) (diphosphatidylglycerol) and glycerol.</text>
</comment>
<feature type="active site" evidence="12">
    <location>
        <position position="400"/>
    </location>
</feature>
<dbReference type="PANTHER" id="PTHR21248:SF22">
    <property type="entry name" value="PHOSPHOLIPASE D"/>
    <property type="match status" value="1"/>
</dbReference>
<keyword evidence="5 12" id="KW-0812">Transmembrane</keyword>
<dbReference type="PANTHER" id="PTHR21248">
    <property type="entry name" value="CARDIOLIPIN SYNTHASE"/>
    <property type="match status" value="1"/>
</dbReference>
<name>Q8XP94_CLOPE</name>
<keyword evidence="9 12" id="KW-0472">Membrane</keyword>
<keyword evidence="7 12" id="KW-1133">Transmembrane helix</keyword>
<evidence type="ECO:0000313" key="15">
    <source>
        <dbReference type="EMBL" id="BAB79777.1"/>
    </source>
</evidence>
<dbReference type="STRING" id="195102.gene:10489307"/>
<evidence type="ECO:0000256" key="2">
    <source>
        <dbReference type="ARBA" id="ARBA00022475"/>
    </source>
</evidence>
<evidence type="ECO:0000256" key="3">
    <source>
        <dbReference type="ARBA" id="ARBA00022516"/>
    </source>
</evidence>
<dbReference type="Pfam" id="PF13091">
    <property type="entry name" value="PLDc_2"/>
    <property type="match status" value="2"/>
</dbReference>
<organism evidence="15 16">
    <name type="scientific">Clostridium perfringens (strain 13 / Type A)</name>
    <dbReference type="NCBI Taxonomy" id="195102"/>
    <lineage>
        <taxon>Bacteria</taxon>
        <taxon>Bacillati</taxon>
        <taxon>Bacillota</taxon>
        <taxon>Clostridia</taxon>
        <taxon>Eubacteriales</taxon>
        <taxon>Clostridiaceae</taxon>
        <taxon>Clostridium</taxon>
    </lineage>
</organism>
<sequence>MINYTTTFLYLAFIINVILSVIIVVLERKQPEKTIAWLLILTLLPPIGLILYIFLGRNWKRNKLNDRVNPEINELINPILDEYPEKQYVPLMELLAFNSDSPIFVNNDIKIYKDGVEKFKDLKEELLKAKHHIHLEYYIVNSDEIGNEIKDILIKKALEGVKVRFIIDKVGSSSLKRSYIKDLKKAGISVIMYSYFLAPLLKVINTQINYRNHRKIVVIDGQVGFLGGINIGDEYLGRNKKFGYWRDTHIMIKGDFVLALQAVFLDDFITIEKANNSYTFYDKEFDKYFPENIVAKERVLMQLVKSGPDSTFPAIMQSVLKMIMTARENIYITTPYFVPPSSIIEALRIASLSGVDVKIIFPEKSDHFMVNKASKSYLAELMDCGIEVYFYDKSSFIHSKTMTIDGKICTLGTANMDIRSFELNYEINTVIYDKEITCKLDALFFEDLLKSRHFKIEEYEKSTKFDKFIEGFARIFSSLL</sequence>
<comment type="subcellular location">
    <subcellularLocation>
        <location evidence="1 12">Cell membrane</location>
        <topology evidence="1 12">Multi-pass membrane protein</topology>
    </subcellularLocation>
</comment>
<evidence type="ECO:0000259" key="14">
    <source>
        <dbReference type="PROSITE" id="PS50035"/>
    </source>
</evidence>
<feature type="active site" evidence="12">
    <location>
        <position position="398"/>
    </location>
</feature>
<dbReference type="GO" id="GO:0008808">
    <property type="term" value="F:cardiolipin synthase activity"/>
    <property type="evidence" value="ECO:0007669"/>
    <property type="project" value="UniProtKB-UniRule"/>
</dbReference>
<dbReference type="InterPro" id="IPR025202">
    <property type="entry name" value="PLD-like_dom"/>
</dbReference>
<feature type="active site" evidence="12">
    <location>
        <position position="220"/>
    </location>
</feature>
<evidence type="ECO:0000256" key="5">
    <source>
        <dbReference type="ARBA" id="ARBA00022692"/>
    </source>
</evidence>
<dbReference type="HAMAP" id="MF_01916">
    <property type="entry name" value="Cardiolipin_synth_Cls"/>
    <property type="match status" value="1"/>
</dbReference>
<evidence type="ECO:0000256" key="7">
    <source>
        <dbReference type="ARBA" id="ARBA00022989"/>
    </source>
</evidence>
<keyword evidence="3 12" id="KW-0444">Lipid biosynthesis</keyword>
<dbReference type="HOGENOM" id="CLU_038053_1_1_9"/>
<dbReference type="InterPro" id="IPR022924">
    <property type="entry name" value="Cardiolipin_synthase"/>
</dbReference>
<keyword evidence="8 12" id="KW-0443">Lipid metabolism</keyword>
<dbReference type="CDD" id="cd09112">
    <property type="entry name" value="PLDc_CLS_2"/>
    <property type="match status" value="1"/>
</dbReference>
<feature type="domain" description="PLD phosphodiesterase" evidence="14">
    <location>
        <begin position="208"/>
        <end position="235"/>
    </location>
</feature>
<feature type="transmembrane region" description="Helical" evidence="12">
    <location>
        <begin position="34"/>
        <end position="55"/>
    </location>
</feature>
<evidence type="ECO:0000256" key="11">
    <source>
        <dbReference type="ARBA" id="ARBA00023264"/>
    </source>
</evidence>
<feature type="domain" description="PLD phosphodiesterase" evidence="14">
    <location>
        <begin position="393"/>
        <end position="420"/>
    </location>
</feature>
<dbReference type="CDD" id="cd09110">
    <property type="entry name" value="PLDc_CLS_1"/>
    <property type="match status" value="1"/>
</dbReference>
<dbReference type="GO" id="GO:0032049">
    <property type="term" value="P:cardiolipin biosynthetic process"/>
    <property type="evidence" value="ECO:0007669"/>
    <property type="project" value="UniProtKB-UniRule"/>
</dbReference>
<dbReference type="SMART" id="SM00155">
    <property type="entry name" value="PLDc"/>
    <property type="match status" value="2"/>
</dbReference>
<dbReference type="PROSITE" id="PS50035">
    <property type="entry name" value="PLD"/>
    <property type="match status" value="2"/>
</dbReference>
<dbReference type="NCBIfam" id="TIGR04265">
    <property type="entry name" value="bac_cardiolipin"/>
    <property type="match status" value="1"/>
</dbReference>
<dbReference type="SUPFAM" id="SSF56024">
    <property type="entry name" value="Phospholipase D/nuclease"/>
    <property type="match status" value="2"/>
</dbReference>
<dbReference type="AlphaFoldDB" id="Q8XP94"/>
<feature type="active site" evidence="12">
    <location>
        <position position="405"/>
    </location>
</feature>
<evidence type="ECO:0000256" key="13">
    <source>
        <dbReference type="NCBIfam" id="TIGR04265"/>
    </source>
</evidence>
<dbReference type="Gene3D" id="3.30.870.10">
    <property type="entry name" value="Endonuclease Chain A"/>
    <property type="match status" value="2"/>
</dbReference>
<dbReference type="Proteomes" id="UP000000818">
    <property type="component" value="Chromosome"/>
</dbReference>
<feature type="transmembrane region" description="Helical" evidence="12">
    <location>
        <begin position="7"/>
        <end position="28"/>
    </location>
</feature>
<dbReference type="InterPro" id="IPR027379">
    <property type="entry name" value="CLS_N"/>
</dbReference>
<evidence type="ECO:0000256" key="10">
    <source>
        <dbReference type="ARBA" id="ARBA00023209"/>
    </source>
</evidence>
<evidence type="ECO:0000313" key="16">
    <source>
        <dbReference type="Proteomes" id="UP000000818"/>
    </source>
</evidence>
<feature type="active site" evidence="12">
    <location>
        <position position="215"/>
    </location>
</feature>
<dbReference type="RefSeq" id="WP_011009604.1">
    <property type="nucleotide sequence ID" value="NC_003366.1"/>
</dbReference>
<protein>
    <recommendedName>
        <fullName evidence="12 13">Cardiolipin synthase</fullName>
        <shortName evidence="12">CL synthase</shortName>
        <ecNumber evidence="12 13">2.7.8.-</ecNumber>
    </recommendedName>
</protein>
<keyword evidence="2 12" id="KW-1003">Cell membrane</keyword>
<evidence type="ECO:0000256" key="6">
    <source>
        <dbReference type="ARBA" id="ARBA00022737"/>
    </source>
</evidence>
<feature type="active site" evidence="12">
    <location>
        <position position="213"/>
    </location>
</feature>
<comment type="similarity">
    <text evidence="12">Belongs to the phospholipase D family. Cardiolipin synthase subfamily.</text>
</comment>
<dbReference type="InterPro" id="IPR030874">
    <property type="entry name" value="Cardiolipin_synth_Firmi"/>
</dbReference>
<dbReference type="EMBL" id="BA000016">
    <property type="protein sequence ID" value="BAB79777.1"/>
    <property type="molecule type" value="Genomic_DNA"/>
</dbReference>
<evidence type="ECO:0000256" key="9">
    <source>
        <dbReference type="ARBA" id="ARBA00023136"/>
    </source>
</evidence>
<feature type="transmembrane region" description="Helical" evidence="12">
    <location>
        <begin position="186"/>
        <end position="204"/>
    </location>
</feature>